<sequence length="329" mass="36398">MSVDLSELMPILAALEARDQLGELDDVAFPDTGPVRWLFGLTSGFHFANGASASRRKALIGLAQDYYELTGARCNTLAYGEKVIGISSAADIEARLSNTAETGRFADPGQTSSFYIRNMPAAAIRSTDPVYESFAAFLPADGLRLNGNLTYSTRLSTERDAPEAYLRFFRACCEKLQVFYAVSGFSLLFYSYSARPRDAYPLLRRFPGLLYEDANEFGLETEGEADVIRDANWLTAINREMLDQLGGQAEAEKLEGVTLHPYPGGVVLQAGRAPRIGDVNAGHIPEEYRRVSDFLKPLRYAPWQAPYLAVPPSVDAMEATRDWMERFDG</sequence>
<evidence type="ECO:0008006" key="3">
    <source>
        <dbReference type="Google" id="ProtNLM"/>
    </source>
</evidence>
<dbReference type="HOGENOM" id="CLU_055602_0_0_5"/>
<accession>S5XV30</accession>
<dbReference type="EMBL" id="CP006650">
    <property type="protein sequence ID" value="AGT09067.1"/>
    <property type="molecule type" value="Genomic_DNA"/>
</dbReference>
<keyword evidence="2" id="KW-1185">Reference proteome</keyword>
<dbReference type="PATRIC" id="fig|1367847.3.peg.1959"/>
<dbReference type="Proteomes" id="UP000015480">
    <property type="component" value="Chromosome"/>
</dbReference>
<gene>
    <name evidence="1" type="ORF">JCM7686_1966</name>
</gene>
<dbReference type="KEGG" id="pami:JCM7686_1966"/>
<dbReference type="eggNOG" id="ENOG5032C66">
    <property type="taxonomic scope" value="Bacteria"/>
</dbReference>
<evidence type="ECO:0000313" key="2">
    <source>
        <dbReference type="Proteomes" id="UP000015480"/>
    </source>
</evidence>
<dbReference type="AlphaFoldDB" id="S5XV30"/>
<evidence type="ECO:0000313" key="1">
    <source>
        <dbReference type="EMBL" id="AGT09067.1"/>
    </source>
</evidence>
<reference evidence="1 2" key="1">
    <citation type="journal article" date="2014" name="BMC Genomics">
        <title>Architecture and functions of a multipartite genome of the methylotrophic bacterium Paracoccus aminophilus JCM 7686, containing primary and secondary chromids.</title>
        <authorList>
            <person name="Dziewit L."/>
            <person name="Czarnecki J."/>
            <person name="Wibberg D."/>
            <person name="Radlinska M."/>
            <person name="Mrozek P."/>
            <person name="Szymczak M."/>
            <person name="Schluter A."/>
            <person name="Puhler A."/>
            <person name="Bartosik D."/>
        </authorList>
    </citation>
    <scope>NUCLEOTIDE SEQUENCE [LARGE SCALE GENOMIC DNA]</scope>
    <source>
        <strain evidence="1">JCM 7686</strain>
    </source>
</reference>
<proteinExistence type="predicted"/>
<dbReference type="InterPro" id="IPR021815">
    <property type="entry name" value="TsiV"/>
</dbReference>
<dbReference type="OrthoDB" id="7854655at2"/>
<dbReference type="STRING" id="1367847.JCM7686_1966"/>
<organism evidence="1 2">
    <name type="scientific">Paracoccus aminophilus JCM 7686</name>
    <dbReference type="NCBI Taxonomy" id="1367847"/>
    <lineage>
        <taxon>Bacteria</taxon>
        <taxon>Pseudomonadati</taxon>
        <taxon>Pseudomonadota</taxon>
        <taxon>Alphaproteobacteria</taxon>
        <taxon>Rhodobacterales</taxon>
        <taxon>Paracoccaceae</taxon>
        <taxon>Paracoccus</taxon>
    </lineage>
</organism>
<name>S5XV30_PARAH</name>
<dbReference type="Pfam" id="PF11876">
    <property type="entry name" value="TsiV"/>
    <property type="match status" value="1"/>
</dbReference>
<dbReference type="RefSeq" id="WP_020950705.1">
    <property type="nucleotide sequence ID" value="NC_022041.1"/>
</dbReference>
<protein>
    <recommendedName>
        <fullName evidence="3">DUF3396 domain-containing protein</fullName>
    </recommendedName>
</protein>